<evidence type="ECO:0000313" key="1">
    <source>
        <dbReference type="EMBL" id="MFC4855059.1"/>
    </source>
</evidence>
<gene>
    <name evidence="1" type="ORF">ACFPCV_16255</name>
</gene>
<name>A0ABV9S2B1_9PSEU</name>
<dbReference type="RefSeq" id="WP_378057010.1">
    <property type="nucleotide sequence ID" value="NZ_JBHSIS010000007.1"/>
</dbReference>
<accession>A0ABV9S2B1</accession>
<evidence type="ECO:0000313" key="2">
    <source>
        <dbReference type="Proteomes" id="UP001595859"/>
    </source>
</evidence>
<proteinExistence type="predicted"/>
<reference evidence="2" key="1">
    <citation type="journal article" date="2019" name="Int. J. Syst. Evol. Microbiol.">
        <title>The Global Catalogue of Microorganisms (GCM) 10K type strain sequencing project: providing services to taxonomists for standard genome sequencing and annotation.</title>
        <authorList>
            <consortium name="The Broad Institute Genomics Platform"/>
            <consortium name="The Broad Institute Genome Sequencing Center for Infectious Disease"/>
            <person name="Wu L."/>
            <person name="Ma J."/>
        </authorList>
    </citation>
    <scope>NUCLEOTIDE SEQUENCE [LARGE SCALE GENOMIC DNA]</scope>
    <source>
        <strain evidence="2">ZS-22-S1</strain>
    </source>
</reference>
<dbReference type="Proteomes" id="UP001595859">
    <property type="component" value="Unassembled WGS sequence"/>
</dbReference>
<comment type="caution">
    <text evidence="1">The sequence shown here is derived from an EMBL/GenBank/DDBJ whole genome shotgun (WGS) entry which is preliminary data.</text>
</comment>
<keyword evidence="2" id="KW-1185">Reference proteome</keyword>
<dbReference type="EMBL" id="JBHSIS010000007">
    <property type="protein sequence ID" value="MFC4855059.1"/>
    <property type="molecule type" value="Genomic_DNA"/>
</dbReference>
<organism evidence="1 2">
    <name type="scientific">Actinophytocola glycyrrhizae</name>
    <dbReference type="NCBI Taxonomy" id="2044873"/>
    <lineage>
        <taxon>Bacteria</taxon>
        <taxon>Bacillati</taxon>
        <taxon>Actinomycetota</taxon>
        <taxon>Actinomycetes</taxon>
        <taxon>Pseudonocardiales</taxon>
        <taxon>Pseudonocardiaceae</taxon>
    </lineage>
</organism>
<sequence>MSVLLFLNELSCATNTPAREVGQAMTEFVEVVRKIRRIRQDIALVTHVRFNSIQLADDFYISQWISAEPANRDRWRFIRAIENRAPFRSVTPDGSGYLEYRHDDRPAEGLGGAHLLDSVALSLPVAEPWNHASIVITRSTLTEDDSGDLAVVDDEVFVRHIATAEHADQHHGWLQHEGQHKLRSCRAIWENRGEFFPHLTFLPRVKADFDACGQDWVHPIAKLLSSMERAVANWSPNNAASPEWQTKVTGESMSRQELCRFTDIDGMPRVFGLHGRFTPGPGRIYFRLVPENGTARIAYIGRKLGA</sequence>
<protein>
    <submittedName>
        <fullName evidence="1">Uncharacterized protein</fullName>
    </submittedName>
</protein>